<feature type="domain" description="Major facilitator superfamily (MFS) profile" evidence="7">
    <location>
        <begin position="35"/>
        <end position="219"/>
    </location>
</feature>
<evidence type="ECO:0000259" key="7">
    <source>
        <dbReference type="PROSITE" id="PS50850"/>
    </source>
</evidence>
<dbReference type="GO" id="GO:0005886">
    <property type="term" value="C:plasma membrane"/>
    <property type="evidence" value="ECO:0007669"/>
    <property type="project" value="UniProtKB-SubCell"/>
</dbReference>
<dbReference type="InterPro" id="IPR052425">
    <property type="entry name" value="Uncharacterized_MFS-type"/>
</dbReference>
<keyword evidence="5 6" id="KW-0472">Membrane</keyword>
<reference evidence="8 9" key="1">
    <citation type="submission" date="2020-07" db="EMBL/GenBank/DDBJ databases">
        <title>Genomic Encyclopedia of Type Strains, Phase IV (KMG-V): Genome sequencing to study the core and pangenomes of soil and plant-associated prokaryotes.</title>
        <authorList>
            <person name="Whitman W."/>
        </authorList>
    </citation>
    <scope>NUCLEOTIDE SEQUENCE [LARGE SCALE GENOMIC DNA]</scope>
    <source>
        <strain evidence="8 9">C8</strain>
    </source>
</reference>
<proteinExistence type="predicted"/>
<sequence>MLMIVLFFAYFKVRSPEKFESLDLKKEGTKKIPKVFWTYSLFTFITTVGFVSFAIIGFHLKVNGIISDAEIPFFYAVAMMVDAIFGLLVGKMYDSFKSKHDNEKAGLLILGIVPLLTAVLIPLVFSYNFALIFVGMLLWGIVMGSHETVMKASIADITCINKRGTAYGIFSVIYGLTLFIGAIFAGYLYDISIFWMILVLVGIELLGIPVYFMMKKQIM</sequence>
<evidence type="ECO:0000256" key="5">
    <source>
        <dbReference type="ARBA" id="ARBA00023136"/>
    </source>
</evidence>
<keyword evidence="3 6" id="KW-0812">Transmembrane</keyword>
<feature type="transmembrane region" description="Helical" evidence="6">
    <location>
        <begin position="129"/>
        <end position="145"/>
    </location>
</feature>
<dbReference type="Proteomes" id="UP000533207">
    <property type="component" value="Unassembled WGS sequence"/>
</dbReference>
<feature type="transmembrane region" description="Helical" evidence="6">
    <location>
        <begin position="105"/>
        <end position="123"/>
    </location>
</feature>
<gene>
    <name evidence="8" type="ORF">HNP90_001087</name>
</gene>
<dbReference type="Gene3D" id="1.20.1250.20">
    <property type="entry name" value="MFS general substrate transporter like domains"/>
    <property type="match status" value="1"/>
</dbReference>
<feature type="transmembrane region" description="Helical" evidence="6">
    <location>
        <begin position="72"/>
        <end position="93"/>
    </location>
</feature>
<dbReference type="EMBL" id="JACDUL010000003">
    <property type="protein sequence ID" value="MBA2862206.1"/>
    <property type="molecule type" value="Genomic_DNA"/>
</dbReference>
<dbReference type="Pfam" id="PF07690">
    <property type="entry name" value="MFS_1"/>
    <property type="match status" value="1"/>
</dbReference>
<dbReference type="SUPFAM" id="SSF103473">
    <property type="entry name" value="MFS general substrate transporter"/>
    <property type="match status" value="1"/>
</dbReference>
<evidence type="ECO:0000256" key="1">
    <source>
        <dbReference type="ARBA" id="ARBA00004651"/>
    </source>
</evidence>
<evidence type="ECO:0000256" key="2">
    <source>
        <dbReference type="ARBA" id="ARBA00022475"/>
    </source>
</evidence>
<dbReference type="PANTHER" id="PTHR42688:SF1">
    <property type="entry name" value="BLR5212 PROTEIN"/>
    <property type="match status" value="1"/>
</dbReference>
<organism evidence="8 9">
    <name type="scientific">Methanococcus maripaludis</name>
    <name type="common">Methanococcus deltae</name>
    <dbReference type="NCBI Taxonomy" id="39152"/>
    <lineage>
        <taxon>Archaea</taxon>
        <taxon>Methanobacteriati</taxon>
        <taxon>Methanobacteriota</taxon>
        <taxon>Methanomada group</taxon>
        <taxon>Methanococci</taxon>
        <taxon>Methanococcales</taxon>
        <taxon>Methanococcaceae</taxon>
        <taxon>Methanococcus</taxon>
    </lineage>
</organism>
<dbReference type="AlphaFoldDB" id="A0A7J9PHH2"/>
<dbReference type="InterPro" id="IPR036259">
    <property type="entry name" value="MFS_trans_sf"/>
</dbReference>
<comment type="subcellular location">
    <subcellularLocation>
        <location evidence="1">Cell membrane</location>
        <topology evidence="1">Multi-pass membrane protein</topology>
    </subcellularLocation>
</comment>
<name>A0A7J9PHH2_METMI</name>
<dbReference type="PROSITE" id="PS50850">
    <property type="entry name" value="MFS"/>
    <property type="match status" value="1"/>
</dbReference>
<evidence type="ECO:0000313" key="8">
    <source>
        <dbReference type="EMBL" id="MBA2862206.1"/>
    </source>
</evidence>
<dbReference type="RefSeq" id="WP_196792592.1">
    <property type="nucleotide sequence ID" value="NZ_JACDUL010000003.1"/>
</dbReference>
<comment type="caution">
    <text evidence="8">The sequence shown here is derived from an EMBL/GenBank/DDBJ whole genome shotgun (WGS) entry which is preliminary data.</text>
</comment>
<dbReference type="GO" id="GO:0022857">
    <property type="term" value="F:transmembrane transporter activity"/>
    <property type="evidence" value="ECO:0007669"/>
    <property type="project" value="InterPro"/>
</dbReference>
<protein>
    <submittedName>
        <fullName evidence="8">MFS family permease</fullName>
    </submittedName>
</protein>
<dbReference type="InterPro" id="IPR020846">
    <property type="entry name" value="MFS_dom"/>
</dbReference>
<feature type="transmembrane region" description="Helical" evidence="6">
    <location>
        <begin position="166"/>
        <end position="187"/>
    </location>
</feature>
<keyword evidence="2" id="KW-1003">Cell membrane</keyword>
<accession>A0A7J9PHH2</accession>
<feature type="transmembrane region" description="Helical" evidence="6">
    <location>
        <begin position="35"/>
        <end position="60"/>
    </location>
</feature>
<evidence type="ECO:0000313" key="9">
    <source>
        <dbReference type="Proteomes" id="UP000533207"/>
    </source>
</evidence>
<dbReference type="PANTHER" id="PTHR42688">
    <property type="entry name" value="CONSERVED PROTEIN"/>
    <property type="match status" value="1"/>
</dbReference>
<evidence type="ECO:0000256" key="4">
    <source>
        <dbReference type="ARBA" id="ARBA00022989"/>
    </source>
</evidence>
<evidence type="ECO:0000256" key="3">
    <source>
        <dbReference type="ARBA" id="ARBA00022692"/>
    </source>
</evidence>
<keyword evidence="4 6" id="KW-1133">Transmembrane helix</keyword>
<feature type="transmembrane region" description="Helical" evidence="6">
    <location>
        <begin position="193"/>
        <end position="214"/>
    </location>
</feature>
<evidence type="ECO:0000256" key="6">
    <source>
        <dbReference type="SAM" id="Phobius"/>
    </source>
</evidence>
<dbReference type="InterPro" id="IPR011701">
    <property type="entry name" value="MFS"/>
</dbReference>